<name>H5SK14_9PROT</name>
<dbReference type="GO" id="GO:0030288">
    <property type="term" value="C:outer membrane-bounded periplasmic space"/>
    <property type="evidence" value="ECO:0007669"/>
    <property type="project" value="TreeGrafter"/>
</dbReference>
<reference evidence="6" key="1">
    <citation type="journal article" date="2005" name="Environ. Microbiol.">
        <title>Genetic and functional properties of uncultivated thermophilic crenarchaeotes from a subsurface gold mine as revealed by analysis of genome fragments.</title>
        <authorList>
            <person name="Nunoura T."/>
            <person name="Hirayama H."/>
            <person name="Takami H."/>
            <person name="Oida H."/>
            <person name="Nishi S."/>
            <person name="Shimamura S."/>
            <person name="Suzuki Y."/>
            <person name="Inagaki F."/>
            <person name="Takai K."/>
            <person name="Nealson K.H."/>
            <person name="Horikoshi K."/>
        </authorList>
    </citation>
    <scope>NUCLEOTIDE SEQUENCE</scope>
</reference>
<dbReference type="CDD" id="cd02696">
    <property type="entry name" value="MurNAc-LAA"/>
    <property type="match status" value="1"/>
</dbReference>
<evidence type="ECO:0000256" key="1">
    <source>
        <dbReference type="ARBA" id="ARBA00001561"/>
    </source>
</evidence>
<keyword evidence="3" id="KW-0378">Hydrolase</keyword>
<dbReference type="GO" id="GO:0009253">
    <property type="term" value="P:peptidoglycan catabolic process"/>
    <property type="evidence" value="ECO:0007669"/>
    <property type="project" value="InterPro"/>
</dbReference>
<feature type="compositionally biased region" description="Pro residues" evidence="4">
    <location>
        <begin position="247"/>
        <end position="265"/>
    </location>
</feature>
<dbReference type="EC" id="3.5.1.28" evidence="2"/>
<dbReference type="InterPro" id="IPR002508">
    <property type="entry name" value="MurNAc-LAA_cat"/>
</dbReference>
<evidence type="ECO:0000256" key="2">
    <source>
        <dbReference type="ARBA" id="ARBA00011901"/>
    </source>
</evidence>
<evidence type="ECO:0000256" key="4">
    <source>
        <dbReference type="SAM" id="MobiDB-lite"/>
    </source>
</evidence>
<proteinExistence type="predicted"/>
<feature type="domain" description="MurNAc-LAA" evidence="5">
    <location>
        <begin position="329"/>
        <end position="483"/>
    </location>
</feature>
<dbReference type="SMART" id="SM00646">
    <property type="entry name" value="Ami_3"/>
    <property type="match status" value="1"/>
</dbReference>
<dbReference type="InterPro" id="IPR050695">
    <property type="entry name" value="N-acetylmuramoyl_amidase_3"/>
</dbReference>
<dbReference type="SUPFAM" id="SSF53187">
    <property type="entry name" value="Zn-dependent exopeptidases"/>
    <property type="match status" value="1"/>
</dbReference>
<dbReference type="Gene3D" id="2.60.40.3500">
    <property type="match status" value="1"/>
</dbReference>
<feature type="compositionally biased region" description="Low complexity" evidence="4">
    <location>
        <begin position="204"/>
        <end position="215"/>
    </location>
</feature>
<organism evidence="6">
    <name type="scientific">uncultured Alphaproteobacteria bacterium</name>
    <dbReference type="NCBI Taxonomy" id="91750"/>
    <lineage>
        <taxon>Bacteria</taxon>
        <taxon>Pseudomonadati</taxon>
        <taxon>Pseudomonadota</taxon>
        <taxon>Alphaproteobacteria</taxon>
        <taxon>environmental samples</taxon>
    </lineage>
</organism>
<dbReference type="Gene3D" id="3.40.630.40">
    <property type="entry name" value="Zn-dependent exopeptidases"/>
    <property type="match status" value="1"/>
</dbReference>
<accession>H5SK14</accession>
<dbReference type="PANTHER" id="PTHR30404:SF0">
    <property type="entry name" value="N-ACETYLMURAMOYL-L-ALANINE AMIDASE AMIC"/>
    <property type="match status" value="1"/>
</dbReference>
<feature type="compositionally biased region" description="Low complexity" evidence="4">
    <location>
        <begin position="166"/>
        <end position="198"/>
    </location>
</feature>
<comment type="catalytic activity">
    <reaction evidence="1">
        <text>Hydrolyzes the link between N-acetylmuramoyl residues and L-amino acid residues in certain cell-wall glycopeptides.</text>
        <dbReference type="EC" id="3.5.1.28"/>
    </reaction>
</comment>
<reference evidence="6" key="2">
    <citation type="journal article" date="2012" name="PLoS ONE">
        <title>A Deeply Branching Thermophilic Bacterium with an Ancient Acetyl-CoA Pathway Dominates a Subsurface Ecosystem.</title>
        <authorList>
            <person name="Takami H."/>
            <person name="Noguchi H."/>
            <person name="Takaki Y."/>
            <person name="Uchiyama I."/>
            <person name="Toyoda A."/>
            <person name="Nishi S."/>
            <person name="Chee G.-J."/>
            <person name="Arai W."/>
            <person name="Nunoura T."/>
            <person name="Itoh T."/>
            <person name="Hattori M."/>
            <person name="Takai K."/>
        </authorList>
    </citation>
    <scope>NUCLEOTIDE SEQUENCE</scope>
</reference>
<dbReference type="EMBL" id="AP011749">
    <property type="protein sequence ID" value="BAL56500.1"/>
    <property type="molecule type" value="Genomic_DNA"/>
</dbReference>
<evidence type="ECO:0000259" key="5">
    <source>
        <dbReference type="SMART" id="SM00646"/>
    </source>
</evidence>
<evidence type="ECO:0000256" key="3">
    <source>
        <dbReference type="ARBA" id="ARBA00022801"/>
    </source>
</evidence>
<protein>
    <recommendedName>
        <fullName evidence="2">N-acetylmuramoyl-L-alanine amidase</fullName>
        <ecNumber evidence="2">3.5.1.28</ecNumber>
    </recommendedName>
</protein>
<sequence length="493" mass="52687">MRREAGTSTARPPCAVRRRWPCVALLPTIAVLLVLAVCGSVRAGGDLLVDGLRFGVHGPRTRIVIDSTGRYEFKARLLVDPPRLVVDMPEARFRIPPHPLGRPRGLATGHRYGKLEPGRSRVVVDLARPARVVDEMWLPPSGESPRWRWVLDLEPLPAPPQPRPAAPLLAEKAPGEPPAGATSPPGSGERTEAAGAPGQPQPARPSRSAGPQSATPAPPAPTGGEGPAGGVADAPPAGAERAASGPTPRPAPPPPSPAPAPPPPRRFVVVIDPGHGGVDPGTIGVGGVLEKDITLAMAKALRAELERSGRYVVHLTREDDRFLPLHERVAIARRHGADLFVSIHADSTDDRTVSGASVYTLSEQASDAEAERLARKENVVDVLAGVEVAVEDPLVASILVDLVQRDTLNRSVVFADLLSEEIARVQRLLRRHRRFAGFAVLKAPDTPSVLLELGYLSNPRDAARLRDPAFRRRLAAAIRRAVDQYFDGLQMPL</sequence>
<feature type="compositionally biased region" description="Low complexity" evidence="4">
    <location>
        <begin position="230"/>
        <end position="246"/>
    </location>
</feature>
<dbReference type="Pfam" id="PF01520">
    <property type="entry name" value="Amidase_3"/>
    <property type="match status" value="1"/>
</dbReference>
<dbReference type="PANTHER" id="PTHR30404">
    <property type="entry name" value="N-ACETYLMURAMOYL-L-ALANINE AMIDASE"/>
    <property type="match status" value="1"/>
</dbReference>
<evidence type="ECO:0000313" key="6">
    <source>
        <dbReference type="EMBL" id="BAL56500.1"/>
    </source>
</evidence>
<gene>
    <name evidence="6" type="ORF">HGMM_F40A07C19</name>
</gene>
<dbReference type="GO" id="GO:0008745">
    <property type="term" value="F:N-acetylmuramoyl-L-alanine amidase activity"/>
    <property type="evidence" value="ECO:0007669"/>
    <property type="project" value="UniProtKB-EC"/>
</dbReference>
<dbReference type="AlphaFoldDB" id="H5SK14"/>
<feature type="region of interest" description="Disordered" evidence="4">
    <location>
        <begin position="158"/>
        <end position="268"/>
    </location>
</feature>